<feature type="compositionally biased region" description="Polar residues" evidence="3">
    <location>
        <begin position="432"/>
        <end position="448"/>
    </location>
</feature>
<dbReference type="PANTHER" id="PTHR12842:SF6">
    <property type="entry name" value="FI01459P"/>
    <property type="match status" value="1"/>
</dbReference>
<evidence type="ECO:0000256" key="1">
    <source>
        <dbReference type="ARBA" id="ARBA00006903"/>
    </source>
</evidence>
<dbReference type="AlphaFoldDB" id="A0A8D9F1B5"/>
<comment type="similarity">
    <text evidence="1">Belongs to the FAM114 family.</text>
</comment>
<proteinExistence type="inferred from homology"/>
<evidence type="ECO:0000256" key="2">
    <source>
        <dbReference type="ARBA" id="ARBA00022553"/>
    </source>
</evidence>
<feature type="compositionally biased region" description="Low complexity" evidence="3">
    <location>
        <begin position="449"/>
        <end position="458"/>
    </location>
</feature>
<keyword evidence="2" id="KW-0597">Phosphoprotein</keyword>
<feature type="compositionally biased region" description="Polar residues" evidence="3">
    <location>
        <begin position="545"/>
        <end position="562"/>
    </location>
</feature>
<dbReference type="Pfam" id="PF05334">
    <property type="entry name" value="DUF719"/>
    <property type="match status" value="1"/>
</dbReference>
<feature type="region of interest" description="Disordered" evidence="3">
    <location>
        <begin position="65"/>
        <end position="220"/>
    </location>
</feature>
<feature type="region of interest" description="Disordered" evidence="3">
    <location>
        <begin position="627"/>
        <end position="646"/>
    </location>
</feature>
<reference evidence="4" key="1">
    <citation type="submission" date="2021-05" db="EMBL/GenBank/DDBJ databases">
        <authorList>
            <person name="Alioto T."/>
            <person name="Alioto T."/>
            <person name="Gomez Garrido J."/>
        </authorList>
    </citation>
    <scope>NUCLEOTIDE SEQUENCE</scope>
</reference>
<evidence type="ECO:0000256" key="3">
    <source>
        <dbReference type="SAM" id="MobiDB-lite"/>
    </source>
</evidence>
<feature type="compositionally biased region" description="Basic and acidic residues" evidence="3">
    <location>
        <begin position="169"/>
        <end position="178"/>
    </location>
</feature>
<feature type="compositionally biased region" description="Basic and acidic residues" evidence="3">
    <location>
        <begin position="281"/>
        <end position="321"/>
    </location>
</feature>
<protein>
    <submittedName>
        <fullName evidence="4">Protein FAM114A2</fullName>
    </submittedName>
</protein>
<dbReference type="InterPro" id="IPR007998">
    <property type="entry name" value="DUF719"/>
</dbReference>
<feature type="compositionally biased region" description="Polar residues" evidence="3">
    <location>
        <begin position="157"/>
        <end position="167"/>
    </location>
</feature>
<sequence length="805" mass="88341">MSSDSESDEQFESADEEFDVEIESPQSIIPHEVTKQVAQLNLKEKSVQEIKSLKSDDANIANTIITSPEEISQPSPDKINNVSKIPDSINESKSVEIDKEKTPNIEKKSLDHVSNSTKSQESKETNEDEEPKTTRKTLNDSKPKHGNVSSLDKKTEQSNTNLTSVPDTKSPDIIEKEPNISILSKNEAIGIKEKEPNTSNVNTKSEHMKEKVNAITTTKPTDIKAKEPSVDFEIDGWDVDIEDDINNLLPNIQSSEVGDHIKDALQSTQGNELPTSNISKNKGEAGDQRGIHSSEDDNRSVKKTSNEDIKSKSSLNEKIKDANSGADTDGWDVDVEVEDGFEIPVNLNKASSGSSQTTNERFTFSLTSPLQKLSDSKDDSWGGWGGWGGVGNILSTATSGVSTLTSQVSQGITTALGAPDPAELAKQLNQVEQHNAEQQTAQSTIPEPSTTQSASTATESASTGLFSLSQLTRLVETTGSKVISGGLDTLENLGKKTMEVLQDGDPGLKRKRAILFPNQDKPILSQVLRDAKSRQETQDRKESQENMNISSLSSSPGANTSATSVKNLHFETLLDDYQGLSHLEALEILSKQCSMKLHNALMGEQDQQMNDYQETLQQIREMCQVDDATDIDDRDETEEEEEDEMGFDEKIEEIVRLYDLTSKLNCDKLIKVNKKLVLQVDRLPLQSSCDILYSQCLHAMAEFTSIAMELFHKSASLLLLKSKHRTVDETDALTQLTHLLCSRITKLSTVYSQSMMKLNTDSPLITNIYLEAANSCSYLQDASQLLIPVLQIVALPGGAGGGFSL</sequence>
<feature type="compositionally biased region" description="Polar residues" evidence="3">
    <location>
        <begin position="267"/>
        <end position="280"/>
    </location>
</feature>
<feature type="compositionally biased region" description="Basic and acidic residues" evidence="3">
    <location>
        <begin position="120"/>
        <end position="143"/>
    </location>
</feature>
<feature type="region of interest" description="Disordered" evidence="3">
    <location>
        <begin position="529"/>
        <end position="562"/>
    </location>
</feature>
<dbReference type="PANTHER" id="PTHR12842">
    <property type="entry name" value="FI01459P"/>
    <property type="match status" value="1"/>
</dbReference>
<feature type="compositionally biased region" description="Basic and acidic residues" evidence="3">
    <location>
        <begin position="93"/>
        <end position="111"/>
    </location>
</feature>
<accession>A0A8D9F1B5</accession>
<dbReference type="EMBL" id="HBUF01588949">
    <property type="protein sequence ID" value="CAG6772679.1"/>
    <property type="molecule type" value="Transcribed_RNA"/>
</dbReference>
<feature type="region of interest" description="Disordered" evidence="3">
    <location>
        <begin position="267"/>
        <end position="332"/>
    </location>
</feature>
<feature type="compositionally biased region" description="Basic and acidic residues" evidence="3">
    <location>
        <begin position="529"/>
        <end position="544"/>
    </location>
</feature>
<evidence type="ECO:0000313" key="4">
    <source>
        <dbReference type="EMBL" id="CAG6772679.1"/>
    </source>
</evidence>
<feature type="region of interest" description="Disordered" evidence="3">
    <location>
        <begin position="432"/>
        <end position="458"/>
    </location>
</feature>
<organism evidence="4">
    <name type="scientific">Cacopsylla melanoneura</name>
    <dbReference type="NCBI Taxonomy" id="428564"/>
    <lineage>
        <taxon>Eukaryota</taxon>
        <taxon>Metazoa</taxon>
        <taxon>Ecdysozoa</taxon>
        <taxon>Arthropoda</taxon>
        <taxon>Hexapoda</taxon>
        <taxon>Insecta</taxon>
        <taxon>Pterygota</taxon>
        <taxon>Neoptera</taxon>
        <taxon>Paraneoptera</taxon>
        <taxon>Hemiptera</taxon>
        <taxon>Sternorrhyncha</taxon>
        <taxon>Psylloidea</taxon>
        <taxon>Psyllidae</taxon>
        <taxon>Psyllinae</taxon>
        <taxon>Cacopsylla</taxon>
    </lineage>
</organism>
<feature type="compositionally biased region" description="Polar residues" evidence="3">
    <location>
        <begin position="65"/>
        <end position="83"/>
    </location>
</feature>
<name>A0A8D9F1B5_9HEMI</name>